<sequence>MPTTRRRGGNTAASRSGQSTLSFGGKSRVTKPSATSTRSQKTKDLEPISAAVSSTEEVPDPDQVPVAPSEPSQPHVAELAVRQQAREEIQQPLSGEDQKAIKITEQELQRYWKKEEQARKAPRVHQEDLSLHEKILRHFDLSSQYGPCIGIARLKRWRRAKMLNLNPPIEVLAVLLKEKDTVKQRAYVDELLS</sequence>
<dbReference type="GeneID" id="36534250"/>
<dbReference type="RefSeq" id="XP_024683881.1">
    <property type="nucleotide sequence ID" value="XM_024826925.1"/>
</dbReference>
<dbReference type="InterPro" id="IPR007218">
    <property type="entry name" value="DNA_pol_delta_4"/>
</dbReference>
<protein>
    <submittedName>
        <fullName evidence="2">Putative DNA polymerase delta subunit 4</fullName>
    </submittedName>
</protein>
<dbReference type="Pfam" id="PF04081">
    <property type="entry name" value="DNA_pol_delta_4"/>
    <property type="match status" value="1"/>
</dbReference>
<dbReference type="GO" id="GO:0000731">
    <property type="term" value="P:DNA synthesis involved in DNA repair"/>
    <property type="evidence" value="ECO:0007669"/>
    <property type="project" value="InterPro"/>
</dbReference>
<dbReference type="GO" id="GO:0003887">
    <property type="term" value="F:DNA-directed DNA polymerase activity"/>
    <property type="evidence" value="ECO:0007669"/>
    <property type="project" value="TreeGrafter"/>
</dbReference>
<proteinExistence type="predicted"/>
<name>A0A2I1CCG1_ASPN1</name>
<dbReference type="EMBL" id="MSZS01000003">
    <property type="protein sequence ID" value="PKX95286.1"/>
    <property type="molecule type" value="Genomic_DNA"/>
</dbReference>
<dbReference type="GO" id="GO:0006261">
    <property type="term" value="P:DNA-templated DNA replication"/>
    <property type="evidence" value="ECO:0007669"/>
    <property type="project" value="TreeGrafter"/>
</dbReference>
<evidence type="ECO:0000256" key="1">
    <source>
        <dbReference type="SAM" id="MobiDB-lite"/>
    </source>
</evidence>
<dbReference type="OMA" id="HYGPCTG"/>
<dbReference type="PANTHER" id="PTHR14303">
    <property type="entry name" value="DNA POLYMERASE DELTA SUBUNIT 4"/>
    <property type="match status" value="1"/>
</dbReference>
<dbReference type="GO" id="GO:0043625">
    <property type="term" value="C:delta DNA polymerase complex"/>
    <property type="evidence" value="ECO:0007669"/>
    <property type="project" value="TreeGrafter"/>
</dbReference>
<evidence type="ECO:0000313" key="3">
    <source>
        <dbReference type="Proteomes" id="UP000234474"/>
    </source>
</evidence>
<dbReference type="VEuPathDB" id="FungiDB:P174DRAFT_439908"/>
<dbReference type="AlphaFoldDB" id="A0A2I1CCG1"/>
<feature type="compositionally biased region" description="Polar residues" evidence="1">
    <location>
        <begin position="30"/>
        <end position="39"/>
    </location>
</feature>
<reference evidence="3" key="1">
    <citation type="journal article" date="2018" name="Proc. Natl. Acad. Sci. U.S.A.">
        <title>Linking secondary metabolites to gene clusters through genome sequencing of six diverse Aspergillus species.</title>
        <authorList>
            <person name="Kaerboelling I."/>
            <person name="Vesth T.C."/>
            <person name="Frisvad J.C."/>
            <person name="Nybo J.L."/>
            <person name="Theobald S."/>
            <person name="Kuo A."/>
            <person name="Bowyer P."/>
            <person name="Matsuda Y."/>
            <person name="Mondo S."/>
            <person name="Lyhne E.K."/>
            <person name="Kogle M.E."/>
            <person name="Clum A."/>
            <person name="Lipzen A."/>
            <person name="Salamov A."/>
            <person name="Ngan C.Y."/>
            <person name="Daum C."/>
            <person name="Chiniquy J."/>
            <person name="Barry K."/>
            <person name="LaButti K."/>
            <person name="Haridas S."/>
            <person name="Simmons B.A."/>
            <person name="Magnuson J.K."/>
            <person name="Mortensen U.H."/>
            <person name="Larsen T.O."/>
            <person name="Grigoriev I.V."/>
            <person name="Baker S.E."/>
            <person name="Andersen M.R."/>
        </authorList>
    </citation>
    <scope>NUCLEOTIDE SEQUENCE [LARGE SCALE GENOMIC DNA]</scope>
    <source>
        <strain evidence="3">IBT 16806</strain>
    </source>
</reference>
<dbReference type="Proteomes" id="UP000234474">
    <property type="component" value="Unassembled WGS sequence"/>
</dbReference>
<dbReference type="PANTHER" id="PTHR14303:SF0">
    <property type="entry name" value="DNA POLYMERASE DELTA SUBUNIT 4"/>
    <property type="match status" value="1"/>
</dbReference>
<feature type="compositionally biased region" description="Polar residues" evidence="1">
    <location>
        <begin position="11"/>
        <end position="22"/>
    </location>
</feature>
<evidence type="ECO:0000313" key="2">
    <source>
        <dbReference type="EMBL" id="PKX95286.1"/>
    </source>
</evidence>
<organism evidence="2 3">
    <name type="scientific">Aspergillus novofumigatus (strain IBT 16806)</name>
    <dbReference type="NCBI Taxonomy" id="1392255"/>
    <lineage>
        <taxon>Eukaryota</taxon>
        <taxon>Fungi</taxon>
        <taxon>Dikarya</taxon>
        <taxon>Ascomycota</taxon>
        <taxon>Pezizomycotina</taxon>
        <taxon>Eurotiomycetes</taxon>
        <taxon>Eurotiomycetidae</taxon>
        <taxon>Eurotiales</taxon>
        <taxon>Aspergillaceae</taxon>
        <taxon>Aspergillus</taxon>
        <taxon>Aspergillus subgen. Fumigati</taxon>
    </lineage>
</organism>
<comment type="caution">
    <text evidence="2">The sequence shown here is derived from an EMBL/GenBank/DDBJ whole genome shotgun (WGS) entry which is preliminary data.</text>
</comment>
<accession>A0A2I1CCG1</accession>
<feature type="region of interest" description="Disordered" evidence="1">
    <location>
        <begin position="1"/>
        <end position="78"/>
    </location>
</feature>
<keyword evidence="3" id="KW-1185">Reference proteome</keyword>
<dbReference type="STRING" id="1392255.A0A2I1CCG1"/>
<dbReference type="OrthoDB" id="337486at2759"/>
<gene>
    <name evidence="2" type="ORF">P174DRAFT_439908</name>
</gene>